<comment type="similarity">
    <text evidence="1">Belongs to the peptidase S8 family.</text>
</comment>
<keyword evidence="2" id="KW-0732">Signal</keyword>
<evidence type="ECO:0000256" key="2">
    <source>
        <dbReference type="ARBA" id="ARBA00022729"/>
    </source>
</evidence>
<evidence type="ECO:0000313" key="4">
    <source>
        <dbReference type="EMBL" id="KAG8481161.1"/>
    </source>
</evidence>
<gene>
    <name evidence="4" type="ORF">CXB51_025946</name>
</gene>
<dbReference type="OrthoDB" id="10539287at2759"/>
<evidence type="ECO:0000259" key="3">
    <source>
        <dbReference type="Pfam" id="PF00082"/>
    </source>
</evidence>
<organism evidence="4 5">
    <name type="scientific">Gossypium anomalum</name>
    <dbReference type="NCBI Taxonomy" id="47600"/>
    <lineage>
        <taxon>Eukaryota</taxon>
        <taxon>Viridiplantae</taxon>
        <taxon>Streptophyta</taxon>
        <taxon>Embryophyta</taxon>
        <taxon>Tracheophyta</taxon>
        <taxon>Spermatophyta</taxon>
        <taxon>Magnoliopsida</taxon>
        <taxon>eudicotyledons</taxon>
        <taxon>Gunneridae</taxon>
        <taxon>Pentapetalae</taxon>
        <taxon>rosids</taxon>
        <taxon>malvids</taxon>
        <taxon>Malvales</taxon>
        <taxon>Malvaceae</taxon>
        <taxon>Malvoideae</taxon>
        <taxon>Gossypium</taxon>
    </lineage>
</organism>
<dbReference type="GO" id="GO:0006508">
    <property type="term" value="P:proteolysis"/>
    <property type="evidence" value="ECO:0007669"/>
    <property type="project" value="InterPro"/>
</dbReference>
<sequence>MFKFENLLWIKKKNIALMTKKKFQWKKSINVNRECFEDKHIPILESSHLNISFKRKALTKAARLVNFNFLEDLNGHGTACSSITGNPFARIASYKVSDDKLQNSLLDAMNKVTLGKVYVIMVSLSTDTLSNLSLYLCDPVNINHGDRYYTLSRGLAPLVINIGSCNSGRKFITQGLDSFMDKDGDYCELIHLSEYEQVKEKKLNPKLKHLSYKRKKMENRKDVKGKTCCLRDRKDGTKIQKYIGNSKKKAFYEEQVGDLCKVSLKSRKGLNPYDPYVLKPDICAPGEDILCANKYDAQNMYAHYQLMSGTSTANAIVAGSYPTLRHFRRIGE</sequence>
<dbReference type="GO" id="GO:0004252">
    <property type="term" value="F:serine-type endopeptidase activity"/>
    <property type="evidence" value="ECO:0007669"/>
    <property type="project" value="InterPro"/>
</dbReference>
<evidence type="ECO:0000313" key="5">
    <source>
        <dbReference type="Proteomes" id="UP000701853"/>
    </source>
</evidence>
<proteinExistence type="inferred from homology"/>
<dbReference type="PANTHER" id="PTHR10795">
    <property type="entry name" value="PROPROTEIN CONVERTASE SUBTILISIN/KEXIN"/>
    <property type="match status" value="1"/>
</dbReference>
<dbReference type="InterPro" id="IPR036852">
    <property type="entry name" value="Peptidase_S8/S53_dom_sf"/>
</dbReference>
<dbReference type="Pfam" id="PF00082">
    <property type="entry name" value="Peptidase_S8"/>
    <property type="match status" value="1"/>
</dbReference>
<keyword evidence="5" id="KW-1185">Reference proteome</keyword>
<comment type="caution">
    <text evidence="4">The sequence shown here is derived from an EMBL/GenBank/DDBJ whole genome shotgun (WGS) entry which is preliminary data.</text>
</comment>
<dbReference type="EMBL" id="JAHUZN010000010">
    <property type="protein sequence ID" value="KAG8481161.1"/>
    <property type="molecule type" value="Genomic_DNA"/>
</dbReference>
<accession>A0A8J6CRY1</accession>
<name>A0A8J6CRY1_9ROSI</name>
<dbReference type="SUPFAM" id="SSF52743">
    <property type="entry name" value="Subtilisin-like"/>
    <property type="match status" value="1"/>
</dbReference>
<reference evidence="4 5" key="1">
    <citation type="journal article" date="2021" name="bioRxiv">
        <title>The Gossypium anomalum genome as a resource for cotton improvement and evolutionary analysis of hybrid incompatibility.</title>
        <authorList>
            <person name="Grover C.E."/>
            <person name="Yuan D."/>
            <person name="Arick M.A."/>
            <person name="Miller E.R."/>
            <person name="Hu G."/>
            <person name="Peterson D.G."/>
            <person name="Wendel J.F."/>
            <person name="Udall J.A."/>
        </authorList>
    </citation>
    <scope>NUCLEOTIDE SEQUENCE [LARGE SCALE GENOMIC DNA]</scope>
    <source>
        <strain evidence="4">JFW-Udall</strain>
        <tissue evidence="4">Leaf</tissue>
    </source>
</reference>
<feature type="domain" description="Peptidase S8/S53" evidence="3">
    <location>
        <begin position="70"/>
        <end position="320"/>
    </location>
</feature>
<dbReference type="AlphaFoldDB" id="A0A8J6CRY1"/>
<dbReference type="InterPro" id="IPR000209">
    <property type="entry name" value="Peptidase_S8/S53_dom"/>
</dbReference>
<dbReference type="Gene3D" id="3.40.50.200">
    <property type="entry name" value="Peptidase S8/S53 domain"/>
    <property type="match status" value="1"/>
</dbReference>
<dbReference type="InterPro" id="IPR045051">
    <property type="entry name" value="SBT"/>
</dbReference>
<dbReference type="Proteomes" id="UP000701853">
    <property type="component" value="Chromosome 10"/>
</dbReference>
<evidence type="ECO:0000256" key="1">
    <source>
        <dbReference type="ARBA" id="ARBA00011073"/>
    </source>
</evidence>
<protein>
    <recommendedName>
        <fullName evidence="3">Peptidase S8/S53 domain-containing protein</fullName>
    </recommendedName>
</protein>